<dbReference type="Proteomes" id="UP000325081">
    <property type="component" value="Unassembled WGS sequence"/>
</dbReference>
<dbReference type="AlphaFoldDB" id="A0A5A7QCH0"/>
<gene>
    <name evidence="1" type="ORF">STAS_19736</name>
</gene>
<keyword evidence="2" id="KW-1185">Reference proteome</keyword>
<comment type="caution">
    <text evidence="1">The sequence shown here is derived from an EMBL/GenBank/DDBJ whole genome shotgun (WGS) entry which is preliminary data.</text>
</comment>
<dbReference type="GO" id="GO:0016787">
    <property type="term" value="F:hydrolase activity"/>
    <property type="evidence" value="ECO:0007669"/>
    <property type="project" value="UniProtKB-KW"/>
</dbReference>
<evidence type="ECO:0000313" key="2">
    <source>
        <dbReference type="Proteomes" id="UP000325081"/>
    </source>
</evidence>
<keyword evidence="1" id="KW-0378">Hydrolase</keyword>
<proteinExistence type="predicted"/>
<sequence length="157" mass="18027">MHLAFMISTFQLCPGDRVEARPSSVLLSRHALVLGVFQWSSSLRIEEVVSATNIRNVLPRLFLFEIWDKLKEKTDLFDLTFFPFWILGPIYQRGEDVFVSVYLISSALTEPTHKKKEEKFCPERGRLLSGQQSYTSSRLLYDGLPCSYGPKSSARFV</sequence>
<organism evidence="1 2">
    <name type="scientific">Striga asiatica</name>
    <name type="common">Asiatic witchweed</name>
    <name type="synonym">Buchnera asiatica</name>
    <dbReference type="NCBI Taxonomy" id="4170"/>
    <lineage>
        <taxon>Eukaryota</taxon>
        <taxon>Viridiplantae</taxon>
        <taxon>Streptophyta</taxon>
        <taxon>Embryophyta</taxon>
        <taxon>Tracheophyta</taxon>
        <taxon>Spermatophyta</taxon>
        <taxon>Magnoliopsida</taxon>
        <taxon>eudicotyledons</taxon>
        <taxon>Gunneridae</taxon>
        <taxon>Pentapetalae</taxon>
        <taxon>asterids</taxon>
        <taxon>lamiids</taxon>
        <taxon>Lamiales</taxon>
        <taxon>Orobanchaceae</taxon>
        <taxon>Buchnereae</taxon>
        <taxon>Striga</taxon>
    </lineage>
</organism>
<evidence type="ECO:0000313" key="1">
    <source>
        <dbReference type="EMBL" id="GER42919.1"/>
    </source>
</evidence>
<dbReference type="EMBL" id="BKCP01006504">
    <property type="protein sequence ID" value="GER42919.1"/>
    <property type="molecule type" value="Genomic_DNA"/>
</dbReference>
<reference evidence="2" key="1">
    <citation type="journal article" date="2019" name="Curr. Biol.">
        <title>Genome Sequence of Striga asiatica Provides Insight into the Evolution of Plant Parasitism.</title>
        <authorList>
            <person name="Yoshida S."/>
            <person name="Kim S."/>
            <person name="Wafula E.K."/>
            <person name="Tanskanen J."/>
            <person name="Kim Y.M."/>
            <person name="Honaas L."/>
            <person name="Yang Z."/>
            <person name="Spallek T."/>
            <person name="Conn C.E."/>
            <person name="Ichihashi Y."/>
            <person name="Cheong K."/>
            <person name="Cui S."/>
            <person name="Der J.P."/>
            <person name="Gundlach H."/>
            <person name="Jiao Y."/>
            <person name="Hori C."/>
            <person name="Ishida J.K."/>
            <person name="Kasahara H."/>
            <person name="Kiba T."/>
            <person name="Kim M.S."/>
            <person name="Koo N."/>
            <person name="Laohavisit A."/>
            <person name="Lee Y.H."/>
            <person name="Lumba S."/>
            <person name="McCourt P."/>
            <person name="Mortimer J.C."/>
            <person name="Mutuku J.M."/>
            <person name="Nomura T."/>
            <person name="Sasaki-Sekimoto Y."/>
            <person name="Seto Y."/>
            <person name="Wang Y."/>
            <person name="Wakatake T."/>
            <person name="Sakakibara H."/>
            <person name="Demura T."/>
            <person name="Yamaguchi S."/>
            <person name="Yoneyama K."/>
            <person name="Manabe R.I."/>
            <person name="Nelson D.C."/>
            <person name="Schulman A.H."/>
            <person name="Timko M.P."/>
            <person name="dePamphilis C.W."/>
            <person name="Choi D."/>
            <person name="Shirasu K."/>
        </authorList>
    </citation>
    <scope>NUCLEOTIDE SEQUENCE [LARGE SCALE GENOMIC DNA]</scope>
    <source>
        <strain evidence="2">cv. UVA1</strain>
    </source>
</reference>
<name>A0A5A7QCH0_STRAF</name>
<accession>A0A5A7QCH0</accession>
<protein>
    <submittedName>
        <fullName evidence="1">Cellobiohydrolase I</fullName>
    </submittedName>
</protein>